<dbReference type="Pfam" id="PF08857">
    <property type="entry name" value="ParBc_2"/>
    <property type="match status" value="1"/>
</dbReference>
<dbReference type="InterPro" id="IPR014956">
    <property type="entry name" value="ParBc_2"/>
</dbReference>
<sequence>MYKLWLTVGLLLSSSVVHAGTVSQGDVIRVSLSDVHPTQPSVGYDQVFYKLGRFEHDTKKMFDEVCEANGQKGLTSYSEQSNPKDLTTFECKEPIGARTKDMKTVVIAPNGQYYLTDGHHTFNVFWHMPSGGDDFGVHVVVDKDYRDLASMEQFWEAMIADGNTWLYDSHGESIAHSQLPSTLGIEHFQNDHYRSMMYFSRDVGWNKPSSPVPFLEFYWSKEVRKAIDVSEFDLMTAEGYRTAITQVSEHILAMNTDNVGESNKSTKEMGQFDAFDQKGLDKLFRDTGKVTYMLDYKVRQ</sequence>
<dbReference type="InterPro" id="IPR036086">
    <property type="entry name" value="ParB/Sulfiredoxin_sf"/>
</dbReference>
<evidence type="ECO:0000256" key="1">
    <source>
        <dbReference type="SAM" id="SignalP"/>
    </source>
</evidence>
<evidence type="ECO:0000313" key="3">
    <source>
        <dbReference type="Proteomes" id="UP000809621"/>
    </source>
</evidence>
<reference evidence="2 3" key="1">
    <citation type="submission" date="2021-02" db="EMBL/GenBank/DDBJ databases">
        <authorList>
            <person name="Park J.-S."/>
        </authorList>
    </citation>
    <scope>NUCLEOTIDE SEQUENCE [LARGE SCALE GENOMIC DNA]</scope>
    <source>
        <strain evidence="2 3">188UL20-2</strain>
    </source>
</reference>
<keyword evidence="1" id="KW-0732">Signal</keyword>
<comment type="caution">
    <text evidence="2">The sequence shown here is derived from an EMBL/GenBank/DDBJ whole genome shotgun (WGS) entry which is preliminary data.</text>
</comment>
<dbReference type="EMBL" id="JAFEUM010000002">
    <property type="protein sequence ID" value="MBM7036119.1"/>
    <property type="molecule type" value="Genomic_DNA"/>
</dbReference>
<feature type="chain" id="PRO_5045952514" evidence="1">
    <location>
        <begin position="20"/>
        <end position="300"/>
    </location>
</feature>
<dbReference type="Gene3D" id="3.90.1530.10">
    <property type="entry name" value="Conserved hypothetical protein from pyrococcus furiosus pfu- 392566-001, ParB domain"/>
    <property type="match status" value="1"/>
</dbReference>
<dbReference type="SUPFAM" id="SSF110849">
    <property type="entry name" value="ParB/Sulfiredoxin"/>
    <property type="match status" value="1"/>
</dbReference>
<keyword evidence="3" id="KW-1185">Reference proteome</keyword>
<dbReference type="CDD" id="cd16390">
    <property type="entry name" value="ParB_N_Srx_like"/>
    <property type="match status" value="1"/>
</dbReference>
<dbReference type="Proteomes" id="UP000809621">
    <property type="component" value="Unassembled WGS sequence"/>
</dbReference>
<organism evidence="2 3">
    <name type="scientific">Vibrio ulleungensis</name>
    <dbReference type="NCBI Taxonomy" id="2807619"/>
    <lineage>
        <taxon>Bacteria</taxon>
        <taxon>Pseudomonadati</taxon>
        <taxon>Pseudomonadota</taxon>
        <taxon>Gammaproteobacteria</taxon>
        <taxon>Vibrionales</taxon>
        <taxon>Vibrionaceae</taxon>
        <taxon>Vibrio</taxon>
    </lineage>
</organism>
<accession>A0ABS2HJ76</accession>
<name>A0ABS2HJ76_9VIBR</name>
<protein>
    <submittedName>
        <fullName evidence="2">ParB/Srx family N-terminal domain-containing protein</fullName>
    </submittedName>
</protein>
<proteinExistence type="predicted"/>
<feature type="signal peptide" evidence="1">
    <location>
        <begin position="1"/>
        <end position="19"/>
    </location>
</feature>
<dbReference type="RefSeq" id="WP_205157718.1">
    <property type="nucleotide sequence ID" value="NZ_JAFEUM010000002.1"/>
</dbReference>
<evidence type="ECO:0000313" key="2">
    <source>
        <dbReference type="EMBL" id="MBM7036119.1"/>
    </source>
</evidence>
<gene>
    <name evidence="2" type="ORF">JQC93_06810</name>
</gene>